<dbReference type="KEGG" id="ark:D6B99_13805"/>
<feature type="transmembrane region" description="Helical" evidence="1">
    <location>
        <begin position="15"/>
        <end position="36"/>
    </location>
</feature>
<protein>
    <recommendedName>
        <fullName evidence="2">Signal transduction histidine kinase internal region domain-containing protein</fullName>
    </recommendedName>
</protein>
<dbReference type="PANTHER" id="PTHR34220">
    <property type="entry name" value="SENSOR HISTIDINE KINASE YPDA"/>
    <property type="match status" value="1"/>
</dbReference>
<dbReference type="InterPro" id="IPR050640">
    <property type="entry name" value="Bact_2-comp_sensor_kinase"/>
</dbReference>
<dbReference type="EMBL" id="CP032489">
    <property type="protein sequence ID" value="AYD48580.1"/>
    <property type="molecule type" value="Genomic_DNA"/>
</dbReference>
<accession>A0A386HT57</accession>
<dbReference type="GO" id="GO:0016020">
    <property type="term" value="C:membrane"/>
    <property type="evidence" value="ECO:0007669"/>
    <property type="project" value="InterPro"/>
</dbReference>
<dbReference type="AlphaFoldDB" id="A0A386HT57"/>
<sequence length="313" mass="36925">MYISQIEDINVTHLIISQILLFLVCFIYWICVEYFIQSLFYYQAWIKSLIALFIGIFLSSFFHFVADLKNYKLDFLVHTSEFLLSFGIIYRGVALWMLMYPVAYYYIENKKMEKERMDMEHLKQQNLLFQLNFLQEQLNPHFLFNSLNVLKSGTKDQWAKNFTVELSSVYRYLLKYNKDEYLVALKPELDFIRSYIHILKERFEDGLFVDINVSESCYEYKIPPLSLQLLIENAVKHNILSLRNPLRIAIFDEAEYLVVRNNIQRKKGISISANGHTGIGLQNLRARYEIIAGADIIVEEQAATFTVKIPLIK</sequence>
<proteinExistence type="predicted"/>
<keyword evidence="1" id="KW-0812">Transmembrane</keyword>
<dbReference type="GO" id="GO:0000155">
    <property type="term" value="F:phosphorelay sensor kinase activity"/>
    <property type="evidence" value="ECO:0007669"/>
    <property type="project" value="InterPro"/>
</dbReference>
<feature type="domain" description="Signal transduction histidine kinase internal region" evidence="2">
    <location>
        <begin position="130"/>
        <end position="206"/>
    </location>
</feature>
<dbReference type="Proteomes" id="UP000266118">
    <property type="component" value="Chromosome"/>
</dbReference>
<gene>
    <name evidence="3" type="ORF">D6B99_13805</name>
</gene>
<evidence type="ECO:0000259" key="2">
    <source>
        <dbReference type="Pfam" id="PF06580"/>
    </source>
</evidence>
<evidence type="ECO:0000256" key="1">
    <source>
        <dbReference type="SAM" id="Phobius"/>
    </source>
</evidence>
<dbReference type="OrthoDB" id="9809908at2"/>
<evidence type="ECO:0000313" key="4">
    <source>
        <dbReference type="Proteomes" id="UP000266118"/>
    </source>
</evidence>
<dbReference type="PANTHER" id="PTHR34220:SF7">
    <property type="entry name" value="SENSOR HISTIDINE KINASE YPDA"/>
    <property type="match status" value="1"/>
</dbReference>
<keyword evidence="4" id="KW-1185">Reference proteome</keyword>
<dbReference type="InterPro" id="IPR010559">
    <property type="entry name" value="Sig_transdc_His_kin_internal"/>
</dbReference>
<feature type="transmembrane region" description="Helical" evidence="1">
    <location>
        <begin position="86"/>
        <end position="107"/>
    </location>
</feature>
<reference evidence="3 4" key="1">
    <citation type="submission" date="2018-09" db="EMBL/GenBank/DDBJ databases">
        <title>Arachidicoccus sp. nov., a bacterium isolated from soil.</title>
        <authorList>
            <person name="Weon H.-Y."/>
            <person name="Kwon S.-W."/>
            <person name="Lee S.A."/>
        </authorList>
    </citation>
    <scope>NUCLEOTIDE SEQUENCE [LARGE SCALE GENOMIC DNA]</scope>
    <source>
        <strain evidence="3 4">KIS59-12</strain>
    </source>
</reference>
<dbReference type="Gene3D" id="3.30.565.10">
    <property type="entry name" value="Histidine kinase-like ATPase, C-terminal domain"/>
    <property type="match status" value="1"/>
</dbReference>
<evidence type="ECO:0000313" key="3">
    <source>
        <dbReference type="EMBL" id="AYD48580.1"/>
    </source>
</evidence>
<dbReference type="Pfam" id="PF06580">
    <property type="entry name" value="His_kinase"/>
    <property type="match status" value="1"/>
</dbReference>
<feature type="transmembrane region" description="Helical" evidence="1">
    <location>
        <begin position="48"/>
        <end position="66"/>
    </location>
</feature>
<keyword evidence="1" id="KW-0472">Membrane</keyword>
<name>A0A386HT57_9BACT</name>
<organism evidence="3 4">
    <name type="scientific">Arachidicoccus soli</name>
    <dbReference type="NCBI Taxonomy" id="2341117"/>
    <lineage>
        <taxon>Bacteria</taxon>
        <taxon>Pseudomonadati</taxon>
        <taxon>Bacteroidota</taxon>
        <taxon>Chitinophagia</taxon>
        <taxon>Chitinophagales</taxon>
        <taxon>Chitinophagaceae</taxon>
        <taxon>Arachidicoccus</taxon>
    </lineage>
</organism>
<dbReference type="InterPro" id="IPR036890">
    <property type="entry name" value="HATPase_C_sf"/>
</dbReference>
<keyword evidence="1" id="KW-1133">Transmembrane helix</keyword>